<keyword evidence="7" id="KW-0805">Transcription regulation</keyword>
<dbReference type="EMBL" id="JBJKFK010000028">
    <property type="protein sequence ID" value="KAL3320800.1"/>
    <property type="molecule type" value="Genomic_DNA"/>
</dbReference>
<proteinExistence type="predicted"/>
<dbReference type="PROSITE" id="PS51195">
    <property type="entry name" value="Q_MOTIF"/>
    <property type="match status" value="1"/>
</dbReference>
<dbReference type="CDD" id="cd18787">
    <property type="entry name" value="SF2_C_DEAD"/>
    <property type="match status" value="1"/>
</dbReference>
<feature type="short sequence motif" description="Q motif" evidence="10">
    <location>
        <begin position="156"/>
        <end position="184"/>
    </location>
</feature>
<evidence type="ECO:0000259" key="13">
    <source>
        <dbReference type="PROSITE" id="PS51195"/>
    </source>
</evidence>
<dbReference type="PANTHER" id="PTHR47959:SF24">
    <property type="entry name" value="ATP-DEPENDENT RNA HELICASE"/>
    <property type="match status" value="1"/>
</dbReference>
<evidence type="ECO:0000259" key="11">
    <source>
        <dbReference type="PROSITE" id="PS51192"/>
    </source>
</evidence>
<evidence type="ECO:0000256" key="2">
    <source>
        <dbReference type="ARBA" id="ARBA00012552"/>
    </source>
</evidence>
<dbReference type="Proteomes" id="UP001626550">
    <property type="component" value="Unassembled WGS sequence"/>
</dbReference>
<evidence type="ECO:0000313" key="14">
    <source>
        <dbReference type="EMBL" id="KAL3320800.1"/>
    </source>
</evidence>
<keyword evidence="6" id="KW-0067">ATP-binding</keyword>
<dbReference type="GO" id="GO:0005634">
    <property type="term" value="C:nucleus"/>
    <property type="evidence" value="ECO:0007669"/>
    <property type="project" value="UniProtKB-SubCell"/>
</dbReference>
<dbReference type="GO" id="GO:0005524">
    <property type="term" value="F:ATP binding"/>
    <property type="evidence" value="ECO:0007669"/>
    <property type="project" value="UniProtKB-KW"/>
</dbReference>
<dbReference type="InterPro" id="IPR050079">
    <property type="entry name" value="DEAD_box_RNA_helicase"/>
</dbReference>
<dbReference type="Pfam" id="PF06179">
    <property type="entry name" value="Med22"/>
    <property type="match status" value="1"/>
</dbReference>
<feature type="domain" description="Helicase ATP-binding" evidence="11">
    <location>
        <begin position="187"/>
        <end position="399"/>
    </location>
</feature>
<dbReference type="Gene3D" id="3.40.50.300">
    <property type="entry name" value="P-loop containing nucleotide triphosphate hydrolases"/>
    <property type="match status" value="2"/>
</dbReference>
<dbReference type="PROSITE" id="PS51192">
    <property type="entry name" value="HELICASE_ATP_BIND_1"/>
    <property type="match status" value="1"/>
</dbReference>
<reference evidence="14 15" key="1">
    <citation type="submission" date="2024-11" db="EMBL/GenBank/DDBJ databases">
        <title>Adaptive evolution of stress response genes in parasites aligns with host niche diversity.</title>
        <authorList>
            <person name="Hahn C."/>
            <person name="Resl P."/>
        </authorList>
    </citation>
    <scope>NUCLEOTIDE SEQUENCE [LARGE SCALE GENOMIC DNA]</scope>
    <source>
        <strain evidence="14">EGGRZ-B1_66</strain>
        <tissue evidence="14">Body</tissue>
    </source>
</reference>
<evidence type="ECO:0000256" key="7">
    <source>
        <dbReference type="ARBA" id="ARBA00023015"/>
    </source>
</evidence>
<dbReference type="InterPro" id="IPR001650">
    <property type="entry name" value="Helicase_C-like"/>
</dbReference>
<dbReference type="SMART" id="SM00490">
    <property type="entry name" value="HELICc"/>
    <property type="match status" value="1"/>
</dbReference>
<comment type="subcellular location">
    <subcellularLocation>
        <location evidence="1">Nucleus</location>
    </subcellularLocation>
</comment>
<gene>
    <name evidence="14" type="primary">RRP3</name>
    <name evidence="14" type="ORF">Ciccas_000516</name>
</gene>
<evidence type="ECO:0000256" key="8">
    <source>
        <dbReference type="ARBA" id="ARBA00023163"/>
    </source>
</evidence>
<keyword evidence="15" id="KW-1185">Reference proteome</keyword>
<dbReference type="GO" id="GO:0016787">
    <property type="term" value="F:hydrolase activity"/>
    <property type="evidence" value="ECO:0007669"/>
    <property type="project" value="UniProtKB-KW"/>
</dbReference>
<name>A0ABD2QMP3_9PLAT</name>
<sequence>MRSQRELPGFSGAPRKRETQIHNLKSRLRNNIQTIIENYELIIQRSKIDTTESTQRLNPYVQGELDNFEIRFRTANIVNACENLTRLVNELKQVLILGDFCWIEQVTKNGIRDRKQMCIKLNALITRTKSQLLEDVSSIEEELASGYSSNLNQENITFESLGLVTELVQVCEKRKWPSPTPIQVKSIPQILTGVDLIGLSETGSGKTGAFLLPILQQWIKDDYPKNFALILLPTRELAKQITDELDTFAGLLETIKPEYPKLECLCLIGGEEMVSQTIQLSLNKQSIIIATPGRLCDHLDQDKSFVHAHLSHIKKLVLDEADQMLNLQFQDAIDKILSHFDRPLSKSMLKKQASKNKLLKSTLESVTKIAHPQTCLFSATISKDVEKLRRAALRFDAEFVSTSSDDSVGLPKGLQQFVLPLQILDKPLALDWIISTKILTLEKDQKIIVFCNRIRDSIRLSEMLNLRGFSSTKLTGKTDQKVRLKALKSFASGEAKVLVATDVAGRGLDFTDVALVINYDVPNSEKGYRHRVGRTARSGAKGECVTLVTRDAAQVFLELEGSLSRWSPEGDAWRMAKWANAQLLNAKRFLSQRRKLVEPIWSQAGKVCHAYSRVVVYQAPIQA</sequence>
<comment type="caution">
    <text evidence="14">The sequence shown here is derived from an EMBL/GenBank/DDBJ whole genome shotgun (WGS) entry which is preliminary data.</text>
</comment>
<dbReference type="SUPFAM" id="SSF52540">
    <property type="entry name" value="P-loop containing nucleoside triphosphate hydrolases"/>
    <property type="match status" value="1"/>
</dbReference>
<evidence type="ECO:0000313" key="15">
    <source>
        <dbReference type="Proteomes" id="UP001626550"/>
    </source>
</evidence>
<evidence type="ECO:0000256" key="1">
    <source>
        <dbReference type="ARBA" id="ARBA00004123"/>
    </source>
</evidence>
<keyword evidence="4" id="KW-0378">Hydrolase</keyword>
<dbReference type="InterPro" id="IPR011545">
    <property type="entry name" value="DEAD/DEAH_box_helicase_dom"/>
</dbReference>
<organism evidence="14 15">
    <name type="scientific">Cichlidogyrus casuarinus</name>
    <dbReference type="NCBI Taxonomy" id="1844966"/>
    <lineage>
        <taxon>Eukaryota</taxon>
        <taxon>Metazoa</taxon>
        <taxon>Spiralia</taxon>
        <taxon>Lophotrochozoa</taxon>
        <taxon>Platyhelminthes</taxon>
        <taxon>Monogenea</taxon>
        <taxon>Monopisthocotylea</taxon>
        <taxon>Dactylogyridea</taxon>
        <taxon>Ancyrocephalidae</taxon>
        <taxon>Cichlidogyrus</taxon>
    </lineage>
</organism>
<dbReference type="PANTHER" id="PTHR47959">
    <property type="entry name" value="ATP-DEPENDENT RNA HELICASE RHLE-RELATED"/>
    <property type="match status" value="1"/>
</dbReference>
<feature type="domain" description="DEAD-box RNA helicase Q" evidence="13">
    <location>
        <begin position="156"/>
        <end position="184"/>
    </location>
</feature>
<dbReference type="AlphaFoldDB" id="A0ABD2QMP3"/>
<accession>A0ABD2QMP3</accession>
<evidence type="ECO:0000256" key="4">
    <source>
        <dbReference type="ARBA" id="ARBA00022801"/>
    </source>
</evidence>
<evidence type="ECO:0000256" key="5">
    <source>
        <dbReference type="ARBA" id="ARBA00022806"/>
    </source>
</evidence>
<dbReference type="Pfam" id="PF00270">
    <property type="entry name" value="DEAD"/>
    <property type="match status" value="1"/>
</dbReference>
<keyword evidence="8" id="KW-0804">Transcription</keyword>
<keyword evidence="9" id="KW-0539">Nucleus</keyword>
<dbReference type="SMART" id="SM00487">
    <property type="entry name" value="DEXDc"/>
    <property type="match status" value="1"/>
</dbReference>
<keyword evidence="3" id="KW-0547">Nucleotide-binding</keyword>
<evidence type="ECO:0000259" key="12">
    <source>
        <dbReference type="PROSITE" id="PS51194"/>
    </source>
</evidence>
<keyword evidence="5" id="KW-0347">Helicase</keyword>
<dbReference type="GO" id="GO:0003724">
    <property type="term" value="F:RNA helicase activity"/>
    <property type="evidence" value="ECO:0007669"/>
    <property type="project" value="UniProtKB-EC"/>
</dbReference>
<dbReference type="InterPro" id="IPR009332">
    <property type="entry name" value="Med22"/>
</dbReference>
<evidence type="ECO:0000256" key="3">
    <source>
        <dbReference type="ARBA" id="ARBA00022741"/>
    </source>
</evidence>
<evidence type="ECO:0000256" key="6">
    <source>
        <dbReference type="ARBA" id="ARBA00022840"/>
    </source>
</evidence>
<dbReference type="InterPro" id="IPR014014">
    <property type="entry name" value="RNA_helicase_DEAD_Q_motif"/>
</dbReference>
<evidence type="ECO:0000256" key="10">
    <source>
        <dbReference type="PROSITE-ProRule" id="PRU00552"/>
    </source>
</evidence>
<evidence type="ECO:0000256" key="9">
    <source>
        <dbReference type="ARBA" id="ARBA00023242"/>
    </source>
</evidence>
<dbReference type="EC" id="3.6.4.13" evidence="2"/>
<feature type="domain" description="Helicase C-terminal" evidence="12">
    <location>
        <begin position="433"/>
        <end position="579"/>
    </location>
</feature>
<dbReference type="Pfam" id="PF00271">
    <property type="entry name" value="Helicase_C"/>
    <property type="match status" value="1"/>
</dbReference>
<dbReference type="PROSITE" id="PS51194">
    <property type="entry name" value="HELICASE_CTER"/>
    <property type="match status" value="1"/>
</dbReference>
<dbReference type="InterPro" id="IPR027417">
    <property type="entry name" value="P-loop_NTPase"/>
</dbReference>
<dbReference type="InterPro" id="IPR014001">
    <property type="entry name" value="Helicase_ATP-bd"/>
</dbReference>
<protein>
    <recommendedName>
        <fullName evidence="2">RNA helicase</fullName>
        <ecNumber evidence="2">3.6.4.13</ecNumber>
    </recommendedName>
</protein>